<evidence type="ECO:0000313" key="4">
    <source>
        <dbReference type="Proteomes" id="UP000287972"/>
    </source>
</evidence>
<dbReference type="InterPro" id="IPR010730">
    <property type="entry name" value="HET"/>
</dbReference>
<evidence type="ECO:0000256" key="1">
    <source>
        <dbReference type="SAM" id="MobiDB-lite"/>
    </source>
</evidence>
<evidence type="ECO:0000259" key="2">
    <source>
        <dbReference type="Pfam" id="PF06985"/>
    </source>
</evidence>
<dbReference type="Proteomes" id="UP000287972">
    <property type="component" value="Unassembled WGS sequence"/>
</dbReference>
<comment type="caution">
    <text evidence="3">The sequence shown here is derived from an EMBL/GenBank/DDBJ whole genome shotgun (WGS) entry which is preliminary data.</text>
</comment>
<evidence type="ECO:0000313" key="3">
    <source>
        <dbReference type="EMBL" id="RSL83349.1"/>
    </source>
</evidence>
<protein>
    <recommendedName>
        <fullName evidence="2">Heterokaryon incompatibility domain-containing protein</fullName>
    </recommendedName>
</protein>
<accession>A0A428S0I7</accession>
<dbReference type="EMBL" id="NKCL01000085">
    <property type="protein sequence ID" value="RSL83349.1"/>
    <property type="molecule type" value="Genomic_DNA"/>
</dbReference>
<keyword evidence="4" id="KW-1185">Reference proteome</keyword>
<reference evidence="3 4" key="1">
    <citation type="submission" date="2017-06" db="EMBL/GenBank/DDBJ databases">
        <title>Comparative genomic analysis of Ambrosia Fusariam Clade fungi.</title>
        <authorList>
            <person name="Stajich J.E."/>
            <person name="Carrillo J."/>
            <person name="Kijimoto T."/>
            <person name="Eskalen A."/>
            <person name="O'Donnell K."/>
            <person name="Kasson M."/>
        </authorList>
    </citation>
    <scope>NUCLEOTIDE SEQUENCE [LARGE SCALE GENOMIC DNA]</scope>
    <source>
        <strain evidence="3 4">NRRL62606</strain>
    </source>
</reference>
<organism evidence="3 4">
    <name type="scientific">Fusarium floridanum</name>
    <dbReference type="NCBI Taxonomy" id="1325733"/>
    <lineage>
        <taxon>Eukaryota</taxon>
        <taxon>Fungi</taxon>
        <taxon>Dikarya</taxon>
        <taxon>Ascomycota</taxon>
        <taxon>Pezizomycotina</taxon>
        <taxon>Sordariomycetes</taxon>
        <taxon>Hypocreomycetidae</taxon>
        <taxon>Hypocreales</taxon>
        <taxon>Nectriaceae</taxon>
        <taxon>Fusarium</taxon>
        <taxon>Fusarium solani species complex</taxon>
    </lineage>
</organism>
<dbReference type="AlphaFoldDB" id="A0A428S0I7"/>
<dbReference type="PANTHER" id="PTHR33112:SF10">
    <property type="entry name" value="TOL"/>
    <property type="match status" value="1"/>
</dbReference>
<dbReference type="Pfam" id="PF06985">
    <property type="entry name" value="HET"/>
    <property type="match status" value="1"/>
</dbReference>
<gene>
    <name evidence="3" type="ORF">CEP51_004584</name>
</gene>
<feature type="region of interest" description="Disordered" evidence="1">
    <location>
        <begin position="1"/>
        <end position="25"/>
    </location>
</feature>
<feature type="compositionally biased region" description="Polar residues" evidence="1">
    <location>
        <begin position="16"/>
        <end position="25"/>
    </location>
</feature>
<name>A0A428S0I7_9HYPO</name>
<proteinExistence type="predicted"/>
<feature type="domain" description="Heterokaryon incompatibility" evidence="2">
    <location>
        <begin position="81"/>
        <end position="232"/>
    </location>
</feature>
<dbReference type="PANTHER" id="PTHR33112">
    <property type="entry name" value="DOMAIN PROTEIN, PUTATIVE-RELATED"/>
    <property type="match status" value="1"/>
</dbReference>
<sequence>MPGAVREFSSVAYDPSDTTTGSPKSSRLAARWLQICVAEHPTCTSYCGSDLPPLPTRVIDVGAKGSTEGRLLISRGRRALYVALSHCWGSSPIFTMTSKNIAELQTKVQFSELPLTFQHAIEVTRDLGVHYIWIDSLCIIQDSAEDWDIESSRMRDVYRNSICTIAAARAKDGSGGCFSERDPCVSRPVQLSLQWPYGESQGDYSPKETFWSKHDWTQPTGPLYTRAWVFQEQSLSGRMLSFCEGIIYWNCSSLQASDYQPAGEEHSAANAFGRFRALVAHHEEQRVAKGLGASAGASSASKLRLYDAWSHMATEYSKRALTFETDRLPALSALAEQMADLLDDEYLAGLWKGDIVRGLLWCCTGKSGTRSKVPEKYVAPSWSWASVRGAVIAADFARGFRRGLVVNDYVFPDQFRSVGPLGDMTQNRWDELVDMYNPYPPLEPEAHYDESDDFSLISANCVKDGHNSFGRVKNGQLRVTGWIKLAKTASRREEDGQDGHPEGGMDLLDPESGAVFGGLNYDEDQGRPYGCTIWCLFLMWRVGREGEGGTGLALLPTGLEEDEFRRIGLAGINERDWTRGRKKMTITIV</sequence>